<keyword evidence="7" id="KW-1185">Reference proteome</keyword>
<gene>
    <name evidence="6" type="ORF">KDY119_03741</name>
</gene>
<dbReference type="Proteomes" id="UP000326702">
    <property type="component" value="Chromosome"/>
</dbReference>
<sequence>MERREIEIFLTVAEELHFGRSAERLHVSVAMVSKSVKKLERAVGAPLFDRTSRRVALTPIGERLHADVEPAYRQILEGFARAVAAGRGVDGVLRVGFLGTAVGQFVLQVAHAFHTRYPACEVEIVESRYTDGIGLLHDDAADVLLLAAPASDPGLVQSPVLFTEAPVLAVSARHPFARRASVTVDDLARDKVLRPRGVPDELDALSVPPQTPGGRVVERGPEFATVQEMLALVGAGRGVFPVPTHASRYDARPDVAYVPITDGPRFEWRLIWRRAAETQRILAFCRTATDLAATTDSPLLAG</sequence>
<dbReference type="Gene3D" id="3.40.190.10">
    <property type="entry name" value="Periplasmic binding protein-like II"/>
    <property type="match status" value="2"/>
</dbReference>
<dbReference type="SUPFAM" id="SSF46785">
    <property type="entry name" value="Winged helix' DNA-binding domain"/>
    <property type="match status" value="1"/>
</dbReference>
<comment type="similarity">
    <text evidence="1">Belongs to the LysR transcriptional regulatory family.</text>
</comment>
<dbReference type="FunFam" id="1.10.10.10:FF:000001">
    <property type="entry name" value="LysR family transcriptional regulator"/>
    <property type="match status" value="1"/>
</dbReference>
<evidence type="ECO:0000313" key="7">
    <source>
        <dbReference type="Proteomes" id="UP000326702"/>
    </source>
</evidence>
<dbReference type="Gene3D" id="1.10.10.10">
    <property type="entry name" value="Winged helix-like DNA-binding domain superfamily/Winged helix DNA-binding domain"/>
    <property type="match status" value="1"/>
</dbReference>
<dbReference type="CDD" id="cd08414">
    <property type="entry name" value="PBP2_LTTR_aromatics_like"/>
    <property type="match status" value="1"/>
</dbReference>
<dbReference type="EMBL" id="CP045529">
    <property type="protein sequence ID" value="QFV00206.1"/>
    <property type="molecule type" value="Genomic_DNA"/>
</dbReference>
<dbReference type="Pfam" id="PF00126">
    <property type="entry name" value="HTH_1"/>
    <property type="match status" value="1"/>
</dbReference>
<dbReference type="PANTHER" id="PTHR30346">
    <property type="entry name" value="TRANSCRIPTIONAL DUAL REGULATOR HCAR-RELATED"/>
    <property type="match status" value="1"/>
</dbReference>
<keyword evidence="2" id="KW-0805">Transcription regulation</keyword>
<dbReference type="InterPro" id="IPR036388">
    <property type="entry name" value="WH-like_DNA-bd_sf"/>
</dbReference>
<evidence type="ECO:0000259" key="5">
    <source>
        <dbReference type="PROSITE" id="PS50931"/>
    </source>
</evidence>
<dbReference type="PANTHER" id="PTHR30346:SF0">
    <property type="entry name" value="HCA OPERON TRANSCRIPTIONAL ACTIVATOR HCAR"/>
    <property type="match status" value="1"/>
</dbReference>
<dbReference type="InterPro" id="IPR000847">
    <property type="entry name" value="LysR_HTH_N"/>
</dbReference>
<dbReference type="SUPFAM" id="SSF53850">
    <property type="entry name" value="Periplasmic binding protein-like II"/>
    <property type="match status" value="1"/>
</dbReference>
<dbReference type="Pfam" id="PF03466">
    <property type="entry name" value="LysR_substrate"/>
    <property type="match status" value="1"/>
</dbReference>
<feature type="domain" description="HTH lysR-type" evidence="5">
    <location>
        <begin position="1"/>
        <end position="58"/>
    </location>
</feature>
<proteinExistence type="inferred from homology"/>
<dbReference type="AlphaFoldDB" id="A0A5P9QIA5"/>
<dbReference type="KEGG" id="lxl:KDY119_03741"/>
<dbReference type="RefSeq" id="WP_036955357.1">
    <property type="nucleotide sequence ID" value="NZ_BAABIH010000014.1"/>
</dbReference>
<evidence type="ECO:0000256" key="1">
    <source>
        <dbReference type="ARBA" id="ARBA00009437"/>
    </source>
</evidence>
<dbReference type="InterPro" id="IPR036390">
    <property type="entry name" value="WH_DNA-bd_sf"/>
</dbReference>
<accession>A0A5P9QIA5</accession>
<dbReference type="GO" id="GO:0003700">
    <property type="term" value="F:DNA-binding transcription factor activity"/>
    <property type="evidence" value="ECO:0007669"/>
    <property type="project" value="InterPro"/>
</dbReference>
<keyword evidence="3" id="KW-0238">DNA-binding</keyword>
<name>A0A5P9QIA5_9MICO</name>
<evidence type="ECO:0000256" key="3">
    <source>
        <dbReference type="ARBA" id="ARBA00023125"/>
    </source>
</evidence>
<organism evidence="6 7">
    <name type="scientific">Luteimicrobium xylanilyticum</name>
    <dbReference type="NCBI Taxonomy" id="1133546"/>
    <lineage>
        <taxon>Bacteria</taxon>
        <taxon>Bacillati</taxon>
        <taxon>Actinomycetota</taxon>
        <taxon>Actinomycetes</taxon>
        <taxon>Micrococcales</taxon>
        <taxon>Luteimicrobium</taxon>
    </lineage>
</organism>
<dbReference type="InterPro" id="IPR005119">
    <property type="entry name" value="LysR_subst-bd"/>
</dbReference>
<dbReference type="PROSITE" id="PS50931">
    <property type="entry name" value="HTH_LYSR"/>
    <property type="match status" value="1"/>
</dbReference>
<protein>
    <submittedName>
        <fullName evidence="6">HTH-type transcriptional regulator CfxR</fullName>
    </submittedName>
</protein>
<dbReference type="GO" id="GO:0003677">
    <property type="term" value="F:DNA binding"/>
    <property type="evidence" value="ECO:0007669"/>
    <property type="project" value="UniProtKB-KW"/>
</dbReference>
<dbReference type="GO" id="GO:0032993">
    <property type="term" value="C:protein-DNA complex"/>
    <property type="evidence" value="ECO:0007669"/>
    <property type="project" value="TreeGrafter"/>
</dbReference>
<evidence type="ECO:0000313" key="6">
    <source>
        <dbReference type="EMBL" id="QFV00206.1"/>
    </source>
</evidence>
<evidence type="ECO:0000256" key="2">
    <source>
        <dbReference type="ARBA" id="ARBA00023015"/>
    </source>
</evidence>
<dbReference type="OrthoDB" id="3636008at2"/>
<evidence type="ECO:0000256" key="4">
    <source>
        <dbReference type="ARBA" id="ARBA00023163"/>
    </source>
</evidence>
<reference evidence="6 7" key="1">
    <citation type="submission" date="2019-10" db="EMBL/GenBank/DDBJ databases">
        <title>Genome sequence of Luteimicrobium xylanilyticum HY-24.</title>
        <authorList>
            <person name="Kim D.Y."/>
            <person name="Park H.-Y."/>
        </authorList>
    </citation>
    <scope>NUCLEOTIDE SEQUENCE [LARGE SCALE GENOMIC DNA]</scope>
    <source>
        <strain evidence="6 7">HY-24</strain>
    </source>
</reference>
<keyword evidence="4" id="KW-0804">Transcription</keyword>